<organism evidence="1 2">
    <name type="scientific">Brassica carinata</name>
    <name type="common">Ethiopian mustard</name>
    <name type="synonym">Abyssinian cabbage</name>
    <dbReference type="NCBI Taxonomy" id="52824"/>
    <lineage>
        <taxon>Eukaryota</taxon>
        <taxon>Viridiplantae</taxon>
        <taxon>Streptophyta</taxon>
        <taxon>Embryophyta</taxon>
        <taxon>Tracheophyta</taxon>
        <taxon>Spermatophyta</taxon>
        <taxon>Magnoliopsida</taxon>
        <taxon>eudicotyledons</taxon>
        <taxon>Gunneridae</taxon>
        <taxon>Pentapetalae</taxon>
        <taxon>rosids</taxon>
        <taxon>malvids</taxon>
        <taxon>Brassicales</taxon>
        <taxon>Brassicaceae</taxon>
        <taxon>Brassiceae</taxon>
        <taxon>Brassica</taxon>
    </lineage>
</organism>
<comment type="caution">
    <text evidence="1">The sequence shown here is derived from an EMBL/GenBank/DDBJ whole genome shotgun (WGS) entry which is preliminary data.</text>
</comment>
<evidence type="ECO:0000313" key="2">
    <source>
        <dbReference type="Proteomes" id="UP000886595"/>
    </source>
</evidence>
<protein>
    <submittedName>
        <fullName evidence="1">Uncharacterized protein</fullName>
    </submittedName>
</protein>
<dbReference type="AlphaFoldDB" id="A0A8X8AV95"/>
<sequence length="78" mass="8227">MTRVGISKSATCRVDGLVIRSTSRGKNGAAMYDVGGCVCHGIEDIEMSLSWKQVARGVIGESDLDGGGRQSEGRQPKT</sequence>
<dbReference type="Proteomes" id="UP000886595">
    <property type="component" value="Unassembled WGS sequence"/>
</dbReference>
<evidence type="ECO:0000313" key="1">
    <source>
        <dbReference type="EMBL" id="KAG2311547.1"/>
    </source>
</evidence>
<dbReference type="EMBL" id="JAAMPC010000005">
    <property type="protein sequence ID" value="KAG2311547.1"/>
    <property type="molecule type" value="Genomic_DNA"/>
</dbReference>
<accession>A0A8X8AV95</accession>
<gene>
    <name evidence="1" type="ORF">Bca52824_023104</name>
</gene>
<proteinExistence type="predicted"/>
<reference evidence="1 2" key="1">
    <citation type="submission" date="2020-02" db="EMBL/GenBank/DDBJ databases">
        <authorList>
            <person name="Ma Q."/>
            <person name="Huang Y."/>
            <person name="Song X."/>
            <person name="Pei D."/>
        </authorList>
    </citation>
    <scope>NUCLEOTIDE SEQUENCE [LARGE SCALE GENOMIC DNA]</scope>
    <source>
        <strain evidence="1">Sxm20200214</strain>
        <tissue evidence="1">Leaf</tissue>
    </source>
</reference>
<name>A0A8X8AV95_BRACI</name>
<keyword evidence="2" id="KW-1185">Reference proteome</keyword>